<reference evidence="1 2" key="1">
    <citation type="submission" date="2019-08" db="EMBL/GenBank/DDBJ databases">
        <title>In-depth cultivation of the pig gut microbiome towards novel bacterial diversity and tailored functional studies.</title>
        <authorList>
            <person name="Wylensek D."/>
            <person name="Hitch T.C.A."/>
            <person name="Clavel T."/>
        </authorList>
    </citation>
    <scope>NUCLEOTIDE SEQUENCE [LARGE SCALE GENOMIC DNA]</scope>
    <source>
        <strain evidence="1 2">BSM-380-WT-5A</strain>
    </source>
</reference>
<organism evidence="1 2">
    <name type="scientific">Oliverpabstia intestinalis</name>
    <dbReference type="NCBI Taxonomy" id="2606633"/>
    <lineage>
        <taxon>Bacteria</taxon>
        <taxon>Bacillati</taxon>
        <taxon>Bacillota</taxon>
        <taxon>Clostridia</taxon>
        <taxon>Lachnospirales</taxon>
        <taxon>Lachnospiraceae</taxon>
        <taxon>Oliverpabstia</taxon>
    </lineage>
</organism>
<gene>
    <name evidence="1" type="ORF">FYJ57_05035</name>
</gene>
<keyword evidence="2" id="KW-1185">Reference proteome</keyword>
<name>A0A7X2P263_9FIRM</name>
<dbReference type="EMBL" id="VUMS01000007">
    <property type="protein sequence ID" value="MST66106.1"/>
    <property type="molecule type" value="Genomic_DNA"/>
</dbReference>
<dbReference type="Proteomes" id="UP000440513">
    <property type="component" value="Unassembled WGS sequence"/>
</dbReference>
<proteinExistence type="predicted"/>
<protein>
    <submittedName>
        <fullName evidence="1">Uncharacterized protein</fullName>
    </submittedName>
</protein>
<evidence type="ECO:0000313" key="2">
    <source>
        <dbReference type="Proteomes" id="UP000440513"/>
    </source>
</evidence>
<accession>A0A7X2P263</accession>
<sequence length="71" mass="8161">MAVKLDSQKSELMYIENFMSCIICQHRCHDPVRLYSQASVEDTPETTGKFVKKLPVIRNILIEVSCNTDSR</sequence>
<comment type="caution">
    <text evidence="1">The sequence shown here is derived from an EMBL/GenBank/DDBJ whole genome shotgun (WGS) entry which is preliminary data.</text>
</comment>
<dbReference type="AlphaFoldDB" id="A0A7X2P263"/>
<evidence type="ECO:0000313" key="1">
    <source>
        <dbReference type="EMBL" id="MST66106.1"/>
    </source>
</evidence>